<sequence>MAEARSDVDEVREAVSAQVILVVVHGIMSDSSAWDPLVELTREDADLGGRVGILRVDYPSKAVELSPSRRLPDLDTVAGCLTTQLTEELPPDLPVVFAAHSQGGLIVQRYLAQQLSEGRGLELRRIRRVLMFATPNSGSEYLLTLRKRWQRNPQERELRPINDKIIETQRTILDRVVNADVATATTVPIPIEAYAGLTDRIVLPQSAKSVFPECGVLPGDHSSIIRPSSTQALMYRLVKSRLLQEIRRGADSPGPPTIAGGTSELDYGIEVELRASSFEPARGCPLSDDAVRAIAAALADIPDLVDPVTRKQFMLCMPRYVRERLLHGGDNPRIELSALVHRCAAFEGTGRDALVISLEWAFAVEDPAVARALAVIEQQWPVAEAVRASHTV</sequence>
<evidence type="ECO:0000313" key="7">
    <source>
        <dbReference type="Proteomes" id="UP000006820"/>
    </source>
</evidence>
<keyword evidence="4" id="KW-0472">Membrane</keyword>
<feature type="domain" description="AB hydrolase-1" evidence="5">
    <location>
        <begin position="21"/>
        <end position="156"/>
    </location>
</feature>
<keyword evidence="3" id="KW-0256">Endoplasmic reticulum</keyword>
<dbReference type="STRING" id="247156.NFA_45250"/>
<evidence type="ECO:0000256" key="2">
    <source>
        <dbReference type="ARBA" id="ARBA00004370"/>
    </source>
</evidence>
<dbReference type="GeneID" id="61135132"/>
<dbReference type="RefSeq" id="WP_011211060.1">
    <property type="nucleotide sequence ID" value="NC_006361.1"/>
</dbReference>
<accession>Q5YR15</accession>
<dbReference type="GO" id="GO:0016020">
    <property type="term" value="C:membrane"/>
    <property type="evidence" value="ECO:0007669"/>
    <property type="project" value="UniProtKB-SubCell"/>
</dbReference>
<dbReference type="EMBL" id="AP006618">
    <property type="protein sequence ID" value="BAD59376.1"/>
    <property type="molecule type" value="Genomic_DNA"/>
</dbReference>
<evidence type="ECO:0000259" key="5">
    <source>
        <dbReference type="Pfam" id="PF12697"/>
    </source>
</evidence>
<name>Q5YR15_NOCFA</name>
<dbReference type="KEGG" id="nfa:NFA_45250"/>
<evidence type="ECO:0000313" key="6">
    <source>
        <dbReference type="EMBL" id="BAD59376.1"/>
    </source>
</evidence>
<comment type="subcellular location">
    <subcellularLocation>
        <location evidence="1">Endoplasmic reticulum</location>
    </subcellularLocation>
    <subcellularLocation>
        <location evidence="2">Membrane</location>
    </subcellularLocation>
</comment>
<dbReference type="Proteomes" id="UP000006820">
    <property type="component" value="Chromosome"/>
</dbReference>
<gene>
    <name evidence="6" type="ordered locus">NFA_45250</name>
</gene>
<dbReference type="InterPro" id="IPR052374">
    <property type="entry name" value="SERAC1"/>
</dbReference>
<dbReference type="HOGENOM" id="CLU_780354_0_0_11"/>
<evidence type="ECO:0000256" key="4">
    <source>
        <dbReference type="ARBA" id="ARBA00023136"/>
    </source>
</evidence>
<dbReference type="InterPro" id="IPR000073">
    <property type="entry name" value="AB_hydrolase_1"/>
</dbReference>
<dbReference type="eggNOG" id="COG1075">
    <property type="taxonomic scope" value="Bacteria"/>
</dbReference>
<protein>
    <recommendedName>
        <fullName evidence="5">AB hydrolase-1 domain-containing protein</fullName>
    </recommendedName>
</protein>
<proteinExistence type="predicted"/>
<dbReference type="InterPro" id="IPR029058">
    <property type="entry name" value="AB_hydrolase_fold"/>
</dbReference>
<dbReference type="Pfam" id="PF12697">
    <property type="entry name" value="Abhydrolase_6"/>
    <property type="match status" value="1"/>
</dbReference>
<keyword evidence="7" id="KW-1185">Reference proteome</keyword>
<reference evidence="6 7" key="1">
    <citation type="journal article" date="2004" name="Proc. Natl. Acad. Sci. U.S.A.">
        <title>The complete genomic sequence of Nocardia farcinica IFM 10152.</title>
        <authorList>
            <person name="Ishikawa J."/>
            <person name="Yamashita A."/>
            <person name="Mikami Y."/>
            <person name="Hoshino Y."/>
            <person name="Kurita H."/>
            <person name="Hotta K."/>
            <person name="Shiba T."/>
            <person name="Hattori M."/>
        </authorList>
    </citation>
    <scope>NUCLEOTIDE SEQUENCE [LARGE SCALE GENOMIC DNA]</scope>
    <source>
        <strain evidence="6 7">IFM 10152</strain>
    </source>
</reference>
<dbReference type="PANTHER" id="PTHR48182:SF2">
    <property type="entry name" value="PROTEIN SERAC1"/>
    <property type="match status" value="1"/>
</dbReference>
<dbReference type="Gene3D" id="3.40.50.1820">
    <property type="entry name" value="alpha/beta hydrolase"/>
    <property type="match status" value="1"/>
</dbReference>
<dbReference type="GO" id="GO:0003824">
    <property type="term" value="F:catalytic activity"/>
    <property type="evidence" value="ECO:0007669"/>
    <property type="project" value="UniProtKB-ARBA"/>
</dbReference>
<dbReference type="SUPFAM" id="SSF53474">
    <property type="entry name" value="alpha/beta-Hydrolases"/>
    <property type="match status" value="1"/>
</dbReference>
<dbReference type="AlphaFoldDB" id="Q5YR15"/>
<dbReference type="PANTHER" id="PTHR48182">
    <property type="entry name" value="PROTEIN SERAC1"/>
    <property type="match status" value="1"/>
</dbReference>
<organism evidence="6 7">
    <name type="scientific">Nocardia farcinica (strain IFM 10152)</name>
    <dbReference type="NCBI Taxonomy" id="247156"/>
    <lineage>
        <taxon>Bacteria</taxon>
        <taxon>Bacillati</taxon>
        <taxon>Actinomycetota</taxon>
        <taxon>Actinomycetes</taxon>
        <taxon>Mycobacteriales</taxon>
        <taxon>Nocardiaceae</taxon>
        <taxon>Nocardia</taxon>
    </lineage>
</organism>
<evidence type="ECO:0000256" key="3">
    <source>
        <dbReference type="ARBA" id="ARBA00022824"/>
    </source>
</evidence>
<evidence type="ECO:0000256" key="1">
    <source>
        <dbReference type="ARBA" id="ARBA00004240"/>
    </source>
</evidence>
<dbReference type="OrthoDB" id="127785at2"/>